<dbReference type="InterPro" id="IPR029051">
    <property type="entry name" value="DUF4352"/>
</dbReference>
<feature type="transmembrane region" description="Helical" evidence="3">
    <location>
        <begin position="31"/>
        <end position="49"/>
    </location>
</feature>
<dbReference type="Proteomes" id="UP001500305">
    <property type="component" value="Unassembled WGS sequence"/>
</dbReference>
<protein>
    <recommendedName>
        <fullName evidence="4">DUF4352 domain-containing protein</fullName>
    </recommendedName>
</protein>
<feature type="region of interest" description="Disordered" evidence="2">
    <location>
        <begin position="97"/>
        <end position="123"/>
    </location>
</feature>
<feature type="transmembrane region" description="Helical" evidence="3">
    <location>
        <begin position="7"/>
        <end position="25"/>
    </location>
</feature>
<proteinExistence type="predicted"/>
<reference evidence="6" key="1">
    <citation type="journal article" date="2019" name="Int. J. Syst. Evol. Microbiol.">
        <title>The Global Catalogue of Microorganisms (GCM) 10K type strain sequencing project: providing services to taxonomists for standard genome sequencing and annotation.</title>
        <authorList>
            <consortium name="The Broad Institute Genomics Platform"/>
            <consortium name="The Broad Institute Genome Sequencing Center for Infectious Disease"/>
            <person name="Wu L."/>
            <person name="Ma J."/>
        </authorList>
    </citation>
    <scope>NUCLEOTIDE SEQUENCE [LARGE SCALE GENOMIC DNA]</scope>
    <source>
        <strain evidence="6">JCM 7356</strain>
    </source>
</reference>
<feature type="region of interest" description="Disordered" evidence="2">
    <location>
        <begin position="240"/>
        <end position="277"/>
    </location>
</feature>
<evidence type="ECO:0000256" key="1">
    <source>
        <dbReference type="ARBA" id="ARBA00022729"/>
    </source>
</evidence>
<feature type="domain" description="DUF4352" evidence="4">
    <location>
        <begin position="153"/>
        <end position="239"/>
    </location>
</feature>
<keyword evidence="3" id="KW-0472">Membrane</keyword>
<keyword evidence="6" id="KW-1185">Reference proteome</keyword>
<keyword evidence="3" id="KW-0812">Transmembrane</keyword>
<sequence>MAPQPQNGLGVAALVLGIIGALLGIVPFLFWISGALGLAALILGLVGHGRARRGQATNKGMALAGSILGGVAMLLAIVGLVVTVIVVKKVAHDVEERRKSASSTGPADSAAPQAPKADEPVPFGETWEYEDGLRITVGKPESFEPGRYAVGHNDGDLAIQVRITIVNGGHEPVPLVGVLPFVKDADGAQVASIYDTAHPTKLFSGTLKPGERAEGQFTYSVSPKGAGKLRLTIYPGAGYDRAEWDGPAQDGAPDATASATPSASPSSRTDESAKLGV</sequence>
<evidence type="ECO:0000259" key="4">
    <source>
        <dbReference type="Pfam" id="PF11611"/>
    </source>
</evidence>
<evidence type="ECO:0000256" key="2">
    <source>
        <dbReference type="SAM" id="MobiDB-lite"/>
    </source>
</evidence>
<dbReference type="EMBL" id="BAAATR010000038">
    <property type="protein sequence ID" value="GAA2269337.1"/>
    <property type="molecule type" value="Genomic_DNA"/>
</dbReference>
<gene>
    <name evidence="5" type="ORF">GCM10010430_63530</name>
</gene>
<evidence type="ECO:0000313" key="5">
    <source>
        <dbReference type="EMBL" id="GAA2269337.1"/>
    </source>
</evidence>
<dbReference type="RefSeq" id="WP_344639994.1">
    <property type="nucleotide sequence ID" value="NZ_BAAATR010000038.1"/>
</dbReference>
<keyword evidence="1" id="KW-0732">Signal</keyword>
<dbReference type="InterPro" id="IPR029050">
    <property type="entry name" value="Immunoprotect_excell_Ig-like"/>
</dbReference>
<feature type="compositionally biased region" description="Low complexity" evidence="2">
    <location>
        <begin position="250"/>
        <end position="267"/>
    </location>
</feature>
<organism evidence="5 6">
    <name type="scientific">Kitasatospora cystarginea</name>
    <dbReference type="NCBI Taxonomy" id="58350"/>
    <lineage>
        <taxon>Bacteria</taxon>
        <taxon>Bacillati</taxon>
        <taxon>Actinomycetota</taxon>
        <taxon>Actinomycetes</taxon>
        <taxon>Kitasatosporales</taxon>
        <taxon>Streptomycetaceae</taxon>
        <taxon>Kitasatospora</taxon>
    </lineage>
</organism>
<dbReference type="Gene3D" id="2.60.40.1240">
    <property type="match status" value="1"/>
</dbReference>
<comment type="caution">
    <text evidence="5">The sequence shown here is derived from an EMBL/GenBank/DDBJ whole genome shotgun (WGS) entry which is preliminary data.</text>
</comment>
<feature type="transmembrane region" description="Helical" evidence="3">
    <location>
        <begin position="61"/>
        <end position="87"/>
    </location>
</feature>
<dbReference type="Pfam" id="PF11611">
    <property type="entry name" value="DUF4352"/>
    <property type="match status" value="1"/>
</dbReference>
<name>A0ABP5RQ58_9ACTN</name>
<evidence type="ECO:0000256" key="3">
    <source>
        <dbReference type="SAM" id="Phobius"/>
    </source>
</evidence>
<accession>A0ABP5RQ58</accession>
<keyword evidence="3" id="KW-1133">Transmembrane helix</keyword>
<feature type="compositionally biased region" description="Basic and acidic residues" evidence="2">
    <location>
        <begin position="268"/>
        <end position="277"/>
    </location>
</feature>
<evidence type="ECO:0000313" key="6">
    <source>
        <dbReference type="Proteomes" id="UP001500305"/>
    </source>
</evidence>